<evidence type="ECO:0000259" key="1">
    <source>
        <dbReference type="PROSITE" id="PS50004"/>
    </source>
</evidence>
<sequence length="199" mass="23028">MGMSQNFCSLFKCEIRIIQVQNVDSIKSKGNLFARFYLPSGNNNKRIQVNTKKVHSKSLPFWNKSFTLDCSCPQEFLDSLKHEESLVLEVRQSKKILGSSLVGKGEVSWKEILESPNMVYKEWVKMVPCKEQEEALKVEVEIKIQVAKEEEKENNNKKKRFNFNWDECGCKNGHDHDHNAWCNSDDYDVFALGLALEAF</sequence>
<feature type="domain" description="C2" evidence="1">
    <location>
        <begin position="1"/>
        <end position="124"/>
    </location>
</feature>
<evidence type="ECO:0000313" key="3">
    <source>
        <dbReference type="Proteomes" id="UP001341840"/>
    </source>
</evidence>
<name>A0ABU6TI63_9FABA</name>
<comment type="caution">
    <text evidence="2">The sequence shown here is derived from an EMBL/GenBank/DDBJ whole genome shotgun (WGS) entry which is preliminary data.</text>
</comment>
<dbReference type="Gene3D" id="2.60.40.150">
    <property type="entry name" value="C2 domain"/>
    <property type="match status" value="1"/>
</dbReference>
<dbReference type="SUPFAM" id="SSF49562">
    <property type="entry name" value="C2 domain (Calcium/lipid-binding domain, CaLB)"/>
    <property type="match status" value="1"/>
</dbReference>
<dbReference type="PANTHER" id="PTHR35503:SF2">
    <property type="entry name" value="OS04G0455700 PROTEIN"/>
    <property type="match status" value="1"/>
</dbReference>
<dbReference type="InterPro" id="IPR000008">
    <property type="entry name" value="C2_dom"/>
</dbReference>
<proteinExistence type="predicted"/>
<dbReference type="PANTHER" id="PTHR35503">
    <property type="entry name" value="OSJNBA0006M15.15 PROTEIN"/>
    <property type="match status" value="1"/>
</dbReference>
<dbReference type="SMART" id="SM00239">
    <property type="entry name" value="C2"/>
    <property type="match status" value="1"/>
</dbReference>
<dbReference type="Proteomes" id="UP001341840">
    <property type="component" value="Unassembled WGS sequence"/>
</dbReference>
<protein>
    <recommendedName>
        <fullName evidence="1">C2 domain-containing protein</fullName>
    </recommendedName>
</protein>
<gene>
    <name evidence="2" type="ORF">PIB30_053279</name>
</gene>
<dbReference type="EMBL" id="JASCZI010091015">
    <property type="protein sequence ID" value="MED6148442.1"/>
    <property type="molecule type" value="Genomic_DNA"/>
</dbReference>
<dbReference type="PROSITE" id="PS50004">
    <property type="entry name" value="C2"/>
    <property type="match status" value="1"/>
</dbReference>
<organism evidence="2 3">
    <name type="scientific">Stylosanthes scabra</name>
    <dbReference type="NCBI Taxonomy" id="79078"/>
    <lineage>
        <taxon>Eukaryota</taxon>
        <taxon>Viridiplantae</taxon>
        <taxon>Streptophyta</taxon>
        <taxon>Embryophyta</taxon>
        <taxon>Tracheophyta</taxon>
        <taxon>Spermatophyta</taxon>
        <taxon>Magnoliopsida</taxon>
        <taxon>eudicotyledons</taxon>
        <taxon>Gunneridae</taxon>
        <taxon>Pentapetalae</taxon>
        <taxon>rosids</taxon>
        <taxon>fabids</taxon>
        <taxon>Fabales</taxon>
        <taxon>Fabaceae</taxon>
        <taxon>Papilionoideae</taxon>
        <taxon>50 kb inversion clade</taxon>
        <taxon>dalbergioids sensu lato</taxon>
        <taxon>Dalbergieae</taxon>
        <taxon>Pterocarpus clade</taxon>
        <taxon>Stylosanthes</taxon>
    </lineage>
</organism>
<evidence type="ECO:0000313" key="2">
    <source>
        <dbReference type="EMBL" id="MED6148442.1"/>
    </source>
</evidence>
<dbReference type="Pfam" id="PF00168">
    <property type="entry name" value="C2"/>
    <property type="match status" value="1"/>
</dbReference>
<accession>A0ABU6TI63</accession>
<keyword evidence="3" id="KW-1185">Reference proteome</keyword>
<dbReference type="InterPro" id="IPR035892">
    <property type="entry name" value="C2_domain_sf"/>
</dbReference>
<reference evidence="2 3" key="1">
    <citation type="journal article" date="2023" name="Plants (Basel)">
        <title>Bridging the Gap: Combining Genomics and Transcriptomics Approaches to Understand Stylosanthes scabra, an Orphan Legume from the Brazilian Caatinga.</title>
        <authorList>
            <person name="Ferreira-Neto J.R.C."/>
            <person name="da Silva M.D."/>
            <person name="Binneck E."/>
            <person name="de Melo N.F."/>
            <person name="da Silva R.H."/>
            <person name="de Melo A.L.T.M."/>
            <person name="Pandolfi V."/>
            <person name="Bustamante F.O."/>
            <person name="Brasileiro-Vidal A.C."/>
            <person name="Benko-Iseppon A.M."/>
        </authorList>
    </citation>
    <scope>NUCLEOTIDE SEQUENCE [LARGE SCALE GENOMIC DNA]</scope>
    <source>
        <tissue evidence="2">Leaves</tissue>
    </source>
</reference>